<dbReference type="OrthoDB" id="1000116at2759"/>
<dbReference type="Proteomes" id="UP000325315">
    <property type="component" value="Unassembled WGS sequence"/>
</dbReference>
<sequence length="100" mass="11320">MVPGRMILTIFVGSCESTFIASLSRKLPIMASLTWVTYKRTSPRDFTDGEILEAFKLMDPCKALGIDSLSGIFFKKNWKVVSKEVINFCHDVLNRNKDNS</sequence>
<keyword evidence="2" id="KW-1185">Reference proteome</keyword>
<accession>A0A5B6WNX5</accession>
<evidence type="ECO:0000313" key="2">
    <source>
        <dbReference type="Proteomes" id="UP000325315"/>
    </source>
</evidence>
<dbReference type="AlphaFoldDB" id="A0A5B6WNX5"/>
<proteinExistence type="predicted"/>
<keyword evidence="1" id="KW-0808">Transferase</keyword>
<name>A0A5B6WNX5_9ROSI</name>
<comment type="caution">
    <text evidence="1">The sequence shown here is derived from an EMBL/GenBank/DDBJ whole genome shotgun (WGS) entry which is preliminary data.</text>
</comment>
<dbReference type="GO" id="GO:0016740">
    <property type="term" value="F:transferase activity"/>
    <property type="evidence" value="ECO:0007669"/>
    <property type="project" value="UniProtKB-KW"/>
</dbReference>
<organism evidence="1 2">
    <name type="scientific">Gossypium australe</name>
    <dbReference type="NCBI Taxonomy" id="47621"/>
    <lineage>
        <taxon>Eukaryota</taxon>
        <taxon>Viridiplantae</taxon>
        <taxon>Streptophyta</taxon>
        <taxon>Embryophyta</taxon>
        <taxon>Tracheophyta</taxon>
        <taxon>Spermatophyta</taxon>
        <taxon>Magnoliopsida</taxon>
        <taxon>eudicotyledons</taxon>
        <taxon>Gunneridae</taxon>
        <taxon>Pentapetalae</taxon>
        <taxon>rosids</taxon>
        <taxon>malvids</taxon>
        <taxon>Malvales</taxon>
        <taxon>Malvaceae</taxon>
        <taxon>Malvoideae</taxon>
        <taxon>Gossypium</taxon>
    </lineage>
</organism>
<protein>
    <submittedName>
        <fullName evidence="1">UDP-glycosyltransferase 89C1-like</fullName>
    </submittedName>
</protein>
<reference evidence="2" key="1">
    <citation type="journal article" date="2019" name="Plant Biotechnol. J.">
        <title>Genome sequencing of the Australian wild diploid species Gossypium australe highlights disease resistance and delayed gland morphogenesis.</title>
        <authorList>
            <person name="Cai Y."/>
            <person name="Cai X."/>
            <person name="Wang Q."/>
            <person name="Wang P."/>
            <person name="Zhang Y."/>
            <person name="Cai C."/>
            <person name="Xu Y."/>
            <person name="Wang K."/>
            <person name="Zhou Z."/>
            <person name="Wang C."/>
            <person name="Geng S."/>
            <person name="Li B."/>
            <person name="Dong Q."/>
            <person name="Hou Y."/>
            <person name="Wang H."/>
            <person name="Ai P."/>
            <person name="Liu Z."/>
            <person name="Yi F."/>
            <person name="Sun M."/>
            <person name="An G."/>
            <person name="Cheng J."/>
            <person name="Zhang Y."/>
            <person name="Shi Q."/>
            <person name="Xie Y."/>
            <person name="Shi X."/>
            <person name="Chang Y."/>
            <person name="Huang F."/>
            <person name="Chen Y."/>
            <person name="Hong S."/>
            <person name="Mi L."/>
            <person name="Sun Q."/>
            <person name="Zhang L."/>
            <person name="Zhou B."/>
            <person name="Peng R."/>
            <person name="Zhang X."/>
            <person name="Liu F."/>
        </authorList>
    </citation>
    <scope>NUCLEOTIDE SEQUENCE [LARGE SCALE GENOMIC DNA]</scope>
    <source>
        <strain evidence="2">cv. PA1801</strain>
    </source>
</reference>
<evidence type="ECO:0000313" key="1">
    <source>
        <dbReference type="EMBL" id="KAA3483579.1"/>
    </source>
</evidence>
<dbReference type="EMBL" id="SMMG02000002">
    <property type="protein sequence ID" value="KAA3483579.1"/>
    <property type="molecule type" value="Genomic_DNA"/>
</dbReference>
<gene>
    <name evidence="1" type="ORF">EPI10_005738</name>
</gene>